<feature type="compositionally biased region" description="Basic and acidic residues" evidence="1">
    <location>
        <begin position="23"/>
        <end position="32"/>
    </location>
</feature>
<feature type="compositionally biased region" description="Basic and acidic residues" evidence="1">
    <location>
        <begin position="102"/>
        <end position="120"/>
    </location>
</feature>
<dbReference type="AlphaFoldDB" id="A0A6A6KHB9"/>
<dbReference type="EMBL" id="JAAGAX010000016">
    <property type="protein sequence ID" value="KAF2287804.1"/>
    <property type="molecule type" value="Genomic_DNA"/>
</dbReference>
<organism evidence="2 3">
    <name type="scientific">Hevea brasiliensis</name>
    <name type="common">Para rubber tree</name>
    <name type="synonym">Siphonia brasiliensis</name>
    <dbReference type="NCBI Taxonomy" id="3981"/>
    <lineage>
        <taxon>Eukaryota</taxon>
        <taxon>Viridiplantae</taxon>
        <taxon>Streptophyta</taxon>
        <taxon>Embryophyta</taxon>
        <taxon>Tracheophyta</taxon>
        <taxon>Spermatophyta</taxon>
        <taxon>Magnoliopsida</taxon>
        <taxon>eudicotyledons</taxon>
        <taxon>Gunneridae</taxon>
        <taxon>Pentapetalae</taxon>
        <taxon>rosids</taxon>
        <taxon>fabids</taxon>
        <taxon>Malpighiales</taxon>
        <taxon>Euphorbiaceae</taxon>
        <taxon>Crotonoideae</taxon>
        <taxon>Micrandreae</taxon>
        <taxon>Hevea</taxon>
    </lineage>
</organism>
<keyword evidence="3" id="KW-1185">Reference proteome</keyword>
<evidence type="ECO:0000256" key="1">
    <source>
        <dbReference type="SAM" id="MobiDB-lite"/>
    </source>
</evidence>
<gene>
    <name evidence="2" type="ORF">GH714_002777</name>
</gene>
<proteinExistence type="predicted"/>
<accession>A0A6A6KHB9</accession>
<dbReference type="Proteomes" id="UP000467840">
    <property type="component" value="Chromosome 8"/>
</dbReference>
<feature type="region of interest" description="Disordered" evidence="1">
    <location>
        <begin position="73"/>
        <end position="122"/>
    </location>
</feature>
<comment type="caution">
    <text evidence="2">The sequence shown here is derived from an EMBL/GenBank/DDBJ whole genome shotgun (WGS) entry which is preliminary data.</text>
</comment>
<feature type="compositionally biased region" description="Basic and acidic residues" evidence="1">
    <location>
        <begin position="81"/>
        <end position="95"/>
    </location>
</feature>
<evidence type="ECO:0000313" key="3">
    <source>
        <dbReference type="Proteomes" id="UP000467840"/>
    </source>
</evidence>
<protein>
    <submittedName>
        <fullName evidence="2">Uncharacterized protein</fullName>
    </submittedName>
</protein>
<reference evidence="2 3" key="1">
    <citation type="journal article" date="2020" name="Mol. Plant">
        <title>The Chromosome-Based Rubber Tree Genome Provides New Insights into Spurge Genome Evolution and Rubber Biosynthesis.</title>
        <authorList>
            <person name="Liu J."/>
            <person name="Shi C."/>
            <person name="Shi C.C."/>
            <person name="Li W."/>
            <person name="Zhang Q.J."/>
            <person name="Zhang Y."/>
            <person name="Li K."/>
            <person name="Lu H.F."/>
            <person name="Shi C."/>
            <person name="Zhu S.T."/>
            <person name="Xiao Z.Y."/>
            <person name="Nan H."/>
            <person name="Yue Y."/>
            <person name="Zhu X.G."/>
            <person name="Wu Y."/>
            <person name="Hong X.N."/>
            <person name="Fan G.Y."/>
            <person name="Tong Y."/>
            <person name="Zhang D."/>
            <person name="Mao C.L."/>
            <person name="Liu Y.L."/>
            <person name="Hao S.J."/>
            <person name="Liu W.Q."/>
            <person name="Lv M.Q."/>
            <person name="Zhang H.B."/>
            <person name="Liu Y."/>
            <person name="Hu-Tang G.R."/>
            <person name="Wang J.P."/>
            <person name="Wang J.H."/>
            <person name="Sun Y.H."/>
            <person name="Ni S.B."/>
            <person name="Chen W.B."/>
            <person name="Zhang X.C."/>
            <person name="Jiao Y.N."/>
            <person name="Eichler E.E."/>
            <person name="Li G.H."/>
            <person name="Liu X."/>
            <person name="Gao L.Z."/>
        </authorList>
    </citation>
    <scope>NUCLEOTIDE SEQUENCE [LARGE SCALE GENOMIC DNA]</scope>
    <source>
        <strain evidence="3">cv. GT1</strain>
        <tissue evidence="2">Leaf</tissue>
    </source>
</reference>
<name>A0A6A6KHB9_HEVBR</name>
<feature type="region of interest" description="Disordered" evidence="1">
    <location>
        <begin position="1"/>
        <end position="51"/>
    </location>
</feature>
<feature type="compositionally biased region" description="Basic and acidic residues" evidence="1">
    <location>
        <begin position="1"/>
        <end position="16"/>
    </location>
</feature>
<sequence length="172" mass="19301">MEKGNDKLGKIEEKGEVMNVKGDNGESSKDSDVSVISSQSLLPEEDLGWGEIEDIDESKGKLRKPETCLFRKQFLATRTRPGTDDGEKEEEDKSNRSLPEVKALREKGDDKLEKTEEKAPAVEVRGDDDEWCKDSDVSVVSGQLLCQRRTLDGMKLKILMKARGNHGELDEY</sequence>
<evidence type="ECO:0000313" key="2">
    <source>
        <dbReference type="EMBL" id="KAF2287804.1"/>
    </source>
</evidence>